<comment type="caution">
    <text evidence="1">The sequence shown here is derived from an EMBL/GenBank/DDBJ whole genome shotgun (WGS) entry which is preliminary data.</text>
</comment>
<feature type="non-terminal residue" evidence="1">
    <location>
        <position position="1"/>
    </location>
</feature>
<name>R8VRS9_9FIRM</name>
<evidence type="ECO:0000313" key="1">
    <source>
        <dbReference type="EMBL" id="EOQ35248.1"/>
    </source>
</evidence>
<dbReference type="EMBL" id="AQOB01000017">
    <property type="protein sequence ID" value="EOQ35248.1"/>
    <property type="molecule type" value="Genomic_DNA"/>
</dbReference>
<organism evidence="1 2">
    <name type="scientific">Butyricicoccus pullicaecorum 1.2</name>
    <dbReference type="NCBI Taxonomy" id="1203606"/>
    <lineage>
        <taxon>Bacteria</taxon>
        <taxon>Bacillati</taxon>
        <taxon>Bacillota</taxon>
        <taxon>Clostridia</taxon>
        <taxon>Eubacteriales</taxon>
        <taxon>Butyricicoccaceae</taxon>
        <taxon>Butyricicoccus</taxon>
    </lineage>
</organism>
<reference evidence="1 2" key="1">
    <citation type="submission" date="2013-01" db="EMBL/GenBank/DDBJ databases">
        <title>The Genome Sequence of Butyricicoccus pullicaecorum 1.2.</title>
        <authorList>
            <consortium name="The Broad Institute Genome Sequencing Platform"/>
            <person name="Earl A."/>
            <person name="Ward D."/>
            <person name="Feldgarden M."/>
            <person name="Gevers D."/>
            <person name="Van Immerseel F."/>
            <person name="Eeckhaut V."/>
            <person name="Walker B."/>
            <person name="Young S.K."/>
            <person name="Zeng Q."/>
            <person name="Gargeya S."/>
            <person name="Fitzgerald M."/>
            <person name="Haas B."/>
            <person name="Abouelleil A."/>
            <person name="Alvarado L."/>
            <person name="Arachchi H.M."/>
            <person name="Berlin A.M."/>
            <person name="Chapman S.B."/>
            <person name="Dewar J."/>
            <person name="Goldberg J."/>
            <person name="Griggs A."/>
            <person name="Gujja S."/>
            <person name="Hansen M."/>
            <person name="Howarth C."/>
            <person name="Imamovic A."/>
            <person name="Larimer J."/>
            <person name="McCowan C."/>
            <person name="Murphy C."/>
            <person name="Neiman D."/>
            <person name="Pearson M."/>
            <person name="Priest M."/>
            <person name="Roberts A."/>
            <person name="Saif S."/>
            <person name="Shea T."/>
            <person name="Sisk P."/>
            <person name="Sykes S."/>
            <person name="Wortman J."/>
            <person name="Nusbaum C."/>
            <person name="Birren B."/>
        </authorList>
    </citation>
    <scope>NUCLEOTIDE SEQUENCE [LARGE SCALE GENOMIC DNA]</scope>
    <source>
        <strain evidence="1 2">1.2</strain>
    </source>
</reference>
<sequence>AGHSLPGKCPTGTFSIPARWLATAREDNSTRTVEKFCLILWIFLFCERILDHRAIKKPGRADQHRKSRSYCRAERPDCTEPLLGSQPSHKVRIHNAVPAQTGAPDSTLPPCGVRTFSPCRRLKCISDRKKNGVTKGRERALKYAVGVRARGERRYAIFERTVKNIPVEYFLAMEANRRLSILWPSFPSEGEPLVFRTDREMKR</sequence>
<dbReference type="HOGENOM" id="CLU_1351361_0_0_9"/>
<evidence type="ECO:0000313" key="2">
    <source>
        <dbReference type="Proteomes" id="UP000013981"/>
    </source>
</evidence>
<dbReference type="AlphaFoldDB" id="R8VRS9"/>
<accession>R8VRS9</accession>
<proteinExistence type="predicted"/>
<protein>
    <submittedName>
        <fullName evidence="1">Uncharacterized protein</fullName>
    </submittedName>
</protein>
<keyword evidence="2" id="KW-1185">Reference proteome</keyword>
<gene>
    <name evidence="1" type="ORF">HMPREF1526_03137</name>
</gene>
<dbReference type="Proteomes" id="UP000013981">
    <property type="component" value="Unassembled WGS sequence"/>
</dbReference>